<reference evidence="1 2" key="2">
    <citation type="submission" date="2012-02" db="EMBL/GenBank/DDBJ databases">
        <title>Improved High-Quality Draft sequence of Eubacterium cellulosolvens 6.</title>
        <authorList>
            <consortium name="US DOE Joint Genome Institute"/>
            <person name="Lucas S."/>
            <person name="Han J."/>
            <person name="Lapidus A."/>
            <person name="Cheng J.-F."/>
            <person name="Goodwin L."/>
            <person name="Pitluck S."/>
            <person name="Peters L."/>
            <person name="Mikhailova N."/>
            <person name="Gu W."/>
            <person name="Detter J.C."/>
            <person name="Han C."/>
            <person name="Tapia R."/>
            <person name="Land M."/>
            <person name="Hauser L."/>
            <person name="Kyrpides N."/>
            <person name="Ivanova N."/>
            <person name="Pagani I."/>
            <person name="Johnson E."/>
            <person name="Mukhopadhyay B."/>
            <person name="Anderson I."/>
            <person name="Woyke T."/>
        </authorList>
    </citation>
    <scope>NUCLEOTIDE SEQUENCE [LARGE SCALE GENOMIC DNA]</scope>
    <source>
        <strain evidence="1 2">6</strain>
    </source>
</reference>
<evidence type="ECO:0000313" key="2">
    <source>
        <dbReference type="Proteomes" id="UP000005753"/>
    </source>
</evidence>
<dbReference type="AlphaFoldDB" id="I5AUU4"/>
<protein>
    <recommendedName>
        <fullName evidence="3">DUF1292 domain-containing protein</fullName>
    </recommendedName>
</protein>
<dbReference type="InterPro" id="IPR009711">
    <property type="entry name" value="UPF0473"/>
</dbReference>
<keyword evidence="2" id="KW-1185">Reference proteome</keyword>
<dbReference type="eggNOG" id="ENOG5032YV4">
    <property type="taxonomic scope" value="Bacteria"/>
</dbReference>
<dbReference type="Pfam" id="PF06949">
    <property type="entry name" value="DUF1292"/>
    <property type="match status" value="1"/>
</dbReference>
<gene>
    <name evidence="1" type="ORF">EubceDRAFT1_1790</name>
</gene>
<dbReference type="EMBL" id="CM001487">
    <property type="protein sequence ID" value="EIM57567.1"/>
    <property type="molecule type" value="Genomic_DNA"/>
</dbReference>
<dbReference type="STRING" id="633697.EubceDRAFT1_1790"/>
<sequence>MEMEKIIFETEDGTRQEFYVEEETRVSGVDYLLVSDSMEDEANAYILKDLSADGDTTANYVMVEDDVEYEAVARIFEQMLDDVDFRKE</sequence>
<name>I5AUU4_EUBC6</name>
<accession>I5AUU4</accession>
<dbReference type="HOGENOM" id="CLU_146610_5_1_9"/>
<dbReference type="Proteomes" id="UP000005753">
    <property type="component" value="Chromosome"/>
</dbReference>
<reference evidence="1 2" key="1">
    <citation type="submission" date="2010-08" db="EMBL/GenBank/DDBJ databases">
        <authorList>
            <consortium name="US DOE Joint Genome Institute (JGI-PGF)"/>
            <person name="Lucas S."/>
            <person name="Copeland A."/>
            <person name="Lapidus A."/>
            <person name="Cheng J.-F."/>
            <person name="Bruce D."/>
            <person name="Goodwin L."/>
            <person name="Pitluck S."/>
            <person name="Land M.L."/>
            <person name="Hauser L."/>
            <person name="Chang Y.-J."/>
            <person name="Anderson I.J."/>
            <person name="Johnson E."/>
            <person name="Mulhopadhyay B."/>
            <person name="Kyrpides N."/>
            <person name="Woyke T.J."/>
        </authorList>
    </citation>
    <scope>NUCLEOTIDE SEQUENCE [LARGE SCALE GENOMIC DNA]</scope>
    <source>
        <strain evidence="1 2">6</strain>
    </source>
</reference>
<proteinExistence type="predicted"/>
<evidence type="ECO:0008006" key="3">
    <source>
        <dbReference type="Google" id="ProtNLM"/>
    </source>
</evidence>
<organism evidence="1 2">
    <name type="scientific">Eubacterium cellulosolvens (strain ATCC 43171 / JCM 9499 / 6)</name>
    <name type="common">Cillobacterium cellulosolvens</name>
    <dbReference type="NCBI Taxonomy" id="633697"/>
    <lineage>
        <taxon>Bacteria</taxon>
        <taxon>Bacillati</taxon>
        <taxon>Bacillota</taxon>
        <taxon>Clostridia</taxon>
        <taxon>Eubacteriales</taxon>
        <taxon>Eubacteriaceae</taxon>
        <taxon>Eubacterium</taxon>
    </lineage>
</organism>
<evidence type="ECO:0000313" key="1">
    <source>
        <dbReference type="EMBL" id="EIM57567.1"/>
    </source>
</evidence>